<evidence type="ECO:0000256" key="7">
    <source>
        <dbReference type="ARBA" id="ARBA00022825"/>
    </source>
</evidence>
<gene>
    <name evidence="16" type="ORF">GDO86_000627</name>
</gene>
<dbReference type="PANTHER" id="PTHR24252">
    <property type="entry name" value="ACROSIN-RELATED"/>
    <property type="match status" value="1"/>
</dbReference>
<evidence type="ECO:0000256" key="11">
    <source>
        <dbReference type="ARBA" id="ARBA00024195"/>
    </source>
</evidence>
<keyword evidence="9 13" id="KW-1015">Disulfide bond</keyword>
<dbReference type="PANTHER" id="PTHR24252:SF7">
    <property type="entry name" value="HYALIN"/>
    <property type="match status" value="1"/>
</dbReference>
<feature type="disulfide bond" evidence="12">
    <location>
        <begin position="204"/>
        <end position="219"/>
    </location>
</feature>
<proteinExistence type="inferred from homology"/>
<dbReference type="InterPro" id="IPR048719">
    <property type="entry name" value="CFAI_KAZAL"/>
</dbReference>
<dbReference type="SUPFAM" id="SSF56487">
    <property type="entry name" value="SRCR-like"/>
    <property type="match status" value="1"/>
</dbReference>
<dbReference type="Gene3D" id="4.10.400.10">
    <property type="entry name" value="Low-density Lipoprotein Receptor"/>
    <property type="match status" value="2"/>
</dbReference>
<keyword evidence="17" id="KW-1185">Reference proteome</keyword>
<evidence type="ECO:0000256" key="6">
    <source>
        <dbReference type="ARBA" id="ARBA00022801"/>
    </source>
</evidence>
<dbReference type="Pfam" id="PF00089">
    <property type="entry name" value="Trypsin"/>
    <property type="match status" value="1"/>
</dbReference>
<evidence type="ECO:0000256" key="13">
    <source>
        <dbReference type="PROSITE-ProRule" id="PRU00196"/>
    </source>
</evidence>
<feature type="disulfide bond" evidence="12">
    <location>
        <begin position="185"/>
        <end position="197"/>
    </location>
</feature>
<dbReference type="InterPro" id="IPR001314">
    <property type="entry name" value="Peptidase_S1A"/>
</dbReference>
<dbReference type="PROSITE" id="PS50068">
    <property type="entry name" value="LDLRA_2"/>
    <property type="match status" value="2"/>
</dbReference>
<dbReference type="PROSITE" id="PS01209">
    <property type="entry name" value="LDLRA_1"/>
    <property type="match status" value="2"/>
</dbReference>
<dbReference type="InterPro" id="IPR036772">
    <property type="entry name" value="SRCR-like_dom_sf"/>
</dbReference>
<name>A0A8T2KEQ1_9PIPI</name>
<dbReference type="InterPro" id="IPR036055">
    <property type="entry name" value="LDL_receptor-like_sf"/>
</dbReference>
<evidence type="ECO:0000256" key="12">
    <source>
        <dbReference type="PROSITE-ProRule" id="PRU00124"/>
    </source>
</evidence>
<keyword evidence="8" id="KW-0391">Immunity</keyword>
<dbReference type="SUPFAM" id="SSF57424">
    <property type="entry name" value="LDL receptor-like module"/>
    <property type="match status" value="2"/>
</dbReference>
<dbReference type="SMART" id="SM00020">
    <property type="entry name" value="Tryp_SPc"/>
    <property type="match status" value="1"/>
</dbReference>
<comment type="subcellular location">
    <subcellularLocation>
        <location evidence="1">Secreted</location>
    </subcellularLocation>
</comment>
<evidence type="ECO:0000259" key="14">
    <source>
        <dbReference type="PROSITE" id="PS50240"/>
    </source>
</evidence>
<feature type="domain" description="Peptidase S1" evidence="14">
    <location>
        <begin position="283"/>
        <end position="518"/>
    </location>
</feature>
<evidence type="ECO:0000256" key="2">
    <source>
        <dbReference type="ARBA" id="ARBA00022525"/>
    </source>
</evidence>
<comment type="caution">
    <text evidence="13">Lacks conserved residue(s) required for the propagation of feature annotation.</text>
</comment>
<feature type="disulfide bond" evidence="12">
    <location>
        <begin position="240"/>
        <end position="255"/>
    </location>
</feature>
<protein>
    <recommendedName>
        <fullName evidence="18">Complement factor I</fullName>
    </recommendedName>
</protein>
<evidence type="ECO:0000256" key="3">
    <source>
        <dbReference type="ARBA" id="ARBA00022670"/>
    </source>
</evidence>
<dbReference type="EMBL" id="JAACNH010000001">
    <property type="protein sequence ID" value="KAG8454060.1"/>
    <property type="molecule type" value="Genomic_DNA"/>
</dbReference>
<dbReference type="FunFam" id="2.40.10.10:FF:000002">
    <property type="entry name" value="Transmembrane protease serine"/>
    <property type="match status" value="1"/>
</dbReference>
<keyword evidence="4" id="KW-0732">Signal</keyword>
<dbReference type="PROSITE" id="PS50287">
    <property type="entry name" value="SRCR_2"/>
    <property type="match status" value="1"/>
</dbReference>
<evidence type="ECO:0000313" key="16">
    <source>
        <dbReference type="EMBL" id="KAG8454060.1"/>
    </source>
</evidence>
<keyword evidence="5" id="KW-0677">Repeat</keyword>
<feature type="non-terminal residue" evidence="16">
    <location>
        <position position="527"/>
    </location>
</feature>
<dbReference type="GO" id="GO:0004252">
    <property type="term" value="F:serine-type endopeptidase activity"/>
    <property type="evidence" value="ECO:0007669"/>
    <property type="project" value="InterPro"/>
</dbReference>
<dbReference type="InterPro" id="IPR003884">
    <property type="entry name" value="FacI_MAC"/>
</dbReference>
<dbReference type="Gene3D" id="2.40.10.10">
    <property type="entry name" value="Trypsin-like serine proteases"/>
    <property type="match status" value="1"/>
</dbReference>
<evidence type="ECO:0000256" key="4">
    <source>
        <dbReference type="ARBA" id="ARBA00022729"/>
    </source>
</evidence>
<dbReference type="FunFam" id="2.40.10.10:FF:000068">
    <property type="entry name" value="transmembrane protease serine 2"/>
    <property type="match status" value="1"/>
</dbReference>
<dbReference type="CDD" id="cd00190">
    <property type="entry name" value="Tryp_SPc"/>
    <property type="match status" value="1"/>
</dbReference>
<dbReference type="FunFam" id="4.10.400.10:FF:000065">
    <property type="entry name" value="Transmembrane protease serine 7"/>
    <property type="match status" value="1"/>
</dbReference>
<keyword evidence="3" id="KW-0645">Protease</keyword>
<keyword evidence="7" id="KW-0720">Serine protease</keyword>
<evidence type="ECO:0000256" key="5">
    <source>
        <dbReference type="ARBA" id="ARBA00022737"/>
    </source>
</evidence>
<evidence type="ECO:0000256" key="9">
    <source>
        <dbReference type="ARBA" id="ARBA00023157"/>
    </source>
</evidence>
<dbReference type="CDD" id="cd00112">
    <property type="entry name" value="LDLa"/>
    <property type="match status" value="1"/>
</dbReference>
<evidence type="ECO:0000256" key="10">
    <source>
        <dbReference type="ARBA" id="ARBA00023180"/>
    </source>
</evidence>
<dbReference type="Proteomes" id="UP000812440">
    <property type="component" value="Chromosome 1"/>
</dbReference>
<dbReference type="PROSITE" id="PS50240">
    <property type="entry name" value="TRYPSIN_DOM"/>
    <property type="match status" value="1"/>
</dbReference>
<dbReference type="Pfam" id="PF21286">
    <property type="entry name" value="CFAI_FIMAC_N"/>
    <property type="match status" value="1"/>
</dbReference>
<dbReference type="InterPro" id="IPR023415">
    <property type="entry name" value="LDLR_class-A_CS"/>
</dbReference>
<reference evidence="16" key="1">
    <citation type="thesis" date="2020" institute="ProQuest LLC" country="789 East Eisenhower Parkway, Ann Arbor, MI, USA">
        <title>Comparative Genomics and Chromosome Evolution.</title>
        <authorList>
            <person name="Mudd A.B."/>
        </authorList>
    </citation>
    <scope>NUCLEOTIDE SEQUENCE</scope>
    <source>
        <strain evidence="16">Female2</strain>
        <tissue evidence="16">Blood</tissue>
    </source>
</reference>
<dbReference type="GO" id="GO:0005576">
    <property type="term" value="C:extracellular region"/>
    <property type="evidence" value="ECO:0007669"/>
    <property type="project" value="UniProtKB-SubCell"/>
</dbReference>
<dbReference type="InterPro" id="IPR043504">
    <property type="entry name" value="Peptidase_S1_PA_chymotrypsin"/>
</dbReference>
<keyword evidence="2" id="KW-0964">Secreted</keyword>
<dbReference type="SUPFAM" id="SSF50494">
    <property type="entry name" value="Trypsin-like serine proteases"/>
    <property type="match status" value="1"/>
</dbReference>
<keyword evidence="10" id="KW-0325">Glycoprotein</keyword>
<dbReference type="SMART" id="SM00057">
    <property type="entry name" value="FIMAC"/>
    <property type="match status" value="1"/>
</dbReference>
<dbReference type="InterPro" id="IPR009003">
    <property type="entry name" value="Peptidase_S1_PA"/>
</dbReference>
<dbReference type="GO" id="GO:0002376">
    <property type="term" value="P:immune system process"/>
    <property type="evidence" value="ECO:0007669"/>
    <property type="project" value="UniProtKB-KW"/>
</dbReference>
<comment type="similarity">
    <text evidence="11">Belongs to the peptidase S1 family. CLIP subfamily.</text>
</comment>
<dbReference type="InterPro" id="IPR001190">
    <property type="entry name" value="SRCR"/>
</dbReference>
<dbReference type="GO" id="GO:0006508">
    <property type="term" value="P:proteolysis"/>
    <property type="evidence" value="ECO:0007669"/>
    <property type="project" value="UniProtKB-KW"/>
</dbReference>
<dbReference type="SMART" id="SM00192">
    <property type="entry name" value="LDLa"/>
    <property type="match status" value="2"/>
</dbReference>
<feature type="domain" description="SRCR" evidence="15">
    <location>
        <begin position="78"/>
        <end position="179"/>
    </location>
</feature>
<evidence type="ECO:0000256" key="8">
    <source>
        <dbReference type="ARBA" id="ARBA00022859"/>
    </source>
</evidence>
<dbReference type="AlphaFoldDB" id="A0A8T2KEQ1"/>
<feature type="disulfide bond" evidence="12">
    <location>
        <begin position="228"/>
        <end position="246"/>
    </location>
</feature>
<dbReference type="InterPro" id="IPR002172">
    <property type="entry name" value="LDrepeatLR_classA_rpt"/>
</dbReference>
<dbReference type="OrthoDB" id="19606at2759"/>
<evidence type="ECO:0008006" key="18">
    <source>
        <dbReference type="Google" id="ProtNLM"/>
    </source>
</evidence>
<keyword evidence="6" id="KW-0378">Hydrolase</keyword>
<dbReference type="Pfam" id="PF21287">
    <property type="entry name" value="Kazal_CFAI"/>
    <property type="match status" value="1"/>
</dbReference>
<dbReference type="SMART" id="SM00202">
    <property type="entry name" value="SR"/>
    <property type="match status" value="1"/>
</dbReference>
<evidence type="ECO:0000256" key="1">
    <source>
        <dbReference type="ARBA" id="ARBA00004613"/>
    </source>
</evidence>
<dbReference type="InterPro" id="IPR048722">
    <property type="entry name" value="CFAI_FIMAC_N"/>
</dbReference>
<dbReference type="PRINTS" id="PR00722">
    <property type="entry name" value="CHYMOTRYPSIN"/>
</dbReference>
<dbReference type="GO" id="GO:0016020">
    <property type="term" value="C:membrane"/>
    <property type="evidence" value="ECO:0007669"/>
    <property type="project" value="InterPro"/>
</dbReference>
<dbReference type="Pfam" id="PF00057">
    <property type="entry name" value="Ldl_recept_a"/>
    <property type="match status" value="2"/>
</dbReference>
<organism evidence="16 17">
    <name type="scientific">Hymenochirus boettgeri</name>
    <name type="common">Congo dwarf clawed frog</name>
    <dbReference type="NCBI Taxonomy" id="247094"/>
    <lineage>
        <taxon>Eukaryota</taxon>
        <taxon>Metazoa</taxon>
        <taxon>Chordata</taxon>
        <taxon>Craniata</taxon>
        <taxon>Vertebrata</taxon>
        <taxon>Euteleostomi</taxon>
        <taxon>Amphibia</taxon>
        <taxon>Batrachia</taxon>
        <taxon>Anura</taxon>
        <taxon>Pipoidea</taxon>
        <taxon>Pipidae</taxon>
        <taxon>Pipinae</taxon>
        <taxon>Hymenochirus</taxon>
    </lineage>
</organism>
<comment type="caution">
    <text evidence="16">The sequence shown here is derived from an EMBL/GenBank/DDBJ whole genome shotgun (WGS) entry which is preliminary data.</text>
</comment>
<evidence type="ECO:0000313" key="17">
    <source>
        <dbReference type="Proteomes" id="UP000812440"/>
    </source>
</evidence>
<dbReference type="InterPro" id="IPR001254">
    <property type="entry name" value="Trypsin_dom"/>
</dbReference>
<sequence length="527" mass="58015">NKYTFNSCHKVFCAPWQTCEDGRCICKQPLDCPTYKTTAVCSASLTVFNNYCILKSTECVNPNHRFSSGAPCSGNFEVSLSSQESFSSGILKVKLPGAEKSSFVSCNGWSIKEANVACMHLGFEKGADVSLSHTCTSVAGSHESDCLHASCRGLESSLAECVLKKDKSNENKFAGVNCYTKKRACNSNEFNCANGKCIPSSKSCNGENDCGDLSDELCCTQCQDSFHCKSDICIPWKYKCNNELDCISGEDESNCTERKLLRKSLPELSCGVVSHSSVRQKRIVGGTKALKGQFPWQVAIKDRSGIHCGGVYIGGCWVLTAARCVRANDLQKQIIVTGMIDRLSISQDTDYFPVKAAIVHEEYNPKTYENDIALLETVNIYNTPNCMQTENNMVPACIPWSPFQFKAGDSCTVSGWGRAKGQSKVFHLMWGHVNLMDNCTDIYKERYFDEKMECAGTYDDSVDVCKGDAGGPLICFDANNVAYVWGLISMEENCGAAGIPGVYTKVSHYYEWIGRHVGRSLISKYNN</sequence>
<feature type="disulfide bond" evidence="13">
    <location>
        <begin position="151"/>
        <end position="161"/>
    </location>
</feature>
<dbReference type="Gene3D" id="3.10.250.10">
    <property type="entry name" value="SRCR-like domain"/>
    <property type="match status" value="1"/>
</dbReference>
<accession>A0A8T2KEQ1</accession>
<evidence type="ECO:0000259" key="15">
    <source>
        <dbReference type="PROSITE" id="PS50287"/>
    </source>
</evidence>
<feature type="disulfide bond" evidence="12">
    <location>
        <begin position="192"/>
        <end position="210"/>
    </location>
</feature>
<dbReference type="Pfam" id="PF00530">
    <property type="entry name" value="SRCR"/>
    <property type="match status" value="1"/>
</dbReference>